<accession>A0A1I2EYY9</accession>
<dbReference type="InterPro" id="IPR012902">
    <property type="entry name" value="N_methyl_site"/>
</dbReference>
<proteinExistence type="predicted"/>
<keyword evidence="3" id="KW-0472">Membrane</keyword>
<protein>
    <submittedName>
        <fullName evidence="4">Type IV pilus assembly protein PilA</fullName>
    </submittedName>
</protein>
<dbReference type="InterPro" id="IPR045584">
    <property type="entry name" value="Pilin-like"/>
</dbReference>
<dbReference type="STRING" id="1045775.SAMN05216378_4563"/>
<comment type="subcellular location">
    <subcellularLocation>
        <location evidence="1">Cell surface</location>
    </subcellularLocation>
</comment>
<evidence type="ECO:0000313" key="5">
    <source>
        <dbReference type="Proteomes" id="UP000198855"/>
    </source>
</evidence>
<reference evidence="5" key="1">
    <citation type="submission" date="2016-10" db="EMBL/GenBank/DDBJ databases">
        <authorList>
            <person name="Varghese N."/>
            <person name="Submissions S."/>
        </authorList>
    </citation>
    <scope>NUCLEOTIDE SEQUENCE [LARGE SCALE GENOMIC DNA]</scope>
    <source>
        <strain evidence="5">CGMCC 1.10784</strain>
    </source>
</reference>
<dbReference type="GO" id="GO:0009986">
    <property type="term" value="C:cell surface"/>
    <property type="evidence" value="ECO:0007669"/>
    <property type="project" value="UniProtKB-SubCell"/>
</dbReference>
<dbReference type="NCBIfam" id="TIGR02532">
    <property type="entry name" value="IV_pilin_GFxxxE"/>
    <property type="match status" value="1"/>
</dbReference>
<dbReference type="Proteomes" id="UP000198855">
    <property type="component" value="Unassembled WGS sequence"/>
</dbReference>
<keyword evidence="3" id="KW-1133">Transmembrane helix</keyword>
<feature type="transmembrane region" description="Helical" evidence="3">
    <location>
        <begin position="21"/>
        <end position="40"/>
    </location>
</feature>
<keyword evidence="2" id="KW-0178">Competence</keyword>
<evidence type="ECO:0000256" key="3">
    <source>
        <dbReference type="SAM" id="Phobius"/>
    </source>
</evidence>
<dbReference type="PROSITE" id="PS00409">
    <property type="entry name" value="PROKAR_NTER_METHYL"/>
    <property type="match status" value="1"/>
</dbReference>
<keyword evidence="5" id="KW-1185">Reference proteome</keyword>
<sequence length="143" mass="15271">MLKKAIKRLKKEEKGFTLIELLAVIVILAVIAVIAVPLIGNIIENTREKSDLATARQIYDAARLWATDSNNGDLGNTDITLATLQGDGFLDAPLYLPSTKDALDPATTIIDVSNEASGNYIILSTGTGTADDVPFTKAEILAQ</sequence>
<dbReference type="Pfam" id="PF07963">
    <property type="entry name" value="N_methyl"/>
    <property type="match status" value="1"/>
</dbReference>
<organism evidence="4 5">
    <name type="scientific">Paenibacillus catalpae</name>
    <dbReference type="NCBI Taxonomy" id="1045775"/>
    <lineage>
        <taxon>Bacteria</taxon>
        <taxon>Bacillati</taxon>
        <taxon>Bacillota</taxon>
        <taxon>Bacilli</taxon>
        <taxon>Bacillales</taxon>
        <taxon>Paenibacillaceae</taxon>
        <taxon>Paenibacillus</taxon>
    </lineage>
</organism>
<evidence type="ECO:0000256" key="2">
    <source>
        <dbReference type="ARBA" id="ARBA00023287"/>
    </source>
</evidence>
<gene>
    <name evidence="4" type="ORF">SAMN05216378_4563</name>
</gene>
<dbReference type="AlphaFoldDB" id="A0A1I2EYY9"/>
<dbReference type="Gene3D" id="3.30.700.10">
    <property type="entry name" value="Glycoprotein, Type 4 Pilin"/>
    <property type="match status" value="1"/>
</dbReference>
<evidence type="ECO:0000313" key="4">
    <source>
        <dbReference type="EMBL" id="SFE97501.1"/>
    </source>
</evidence>
<name>A0A1I2EYY9_9BACL</name>
<keyword evidence="3" id="KW-0812">Transmembrane</keyword>
<dbReference type="OrthoDB" id="2665739at2"/>
<evidence type="ECO:0000256" key="1">
    <source>
        <dbReference type="ARBA" id="ARBA00004241"/>
    </source>
</evidence>
<dbReference type="SUPFAM" id="SSF54523">
    <property type="entry name" value="Pili subunits"/>
    <property type="match status" value="1"/>
</dbReference>
<dbReference type="RefSeq" id="WP_091188737.1">
    <property type="nucleotide sequence ID" value="NZ_FOMT01000005.1"/>
</dbReference>
<dbReference type="EMBL" id="FOMT01000005">
    <property type="protein sequence ID" value="SFE97501.1"/>
    <property type="molecule type" value="Genomic_DNA"/>
</dbReference>
<dbReference type="GO" id="GO:0030420">
    <property type="term" value="P:establishment of competence for transformation"/>
    <property type="evidence" value="ECO:0007669"/>
    <property type="project" value="UniProtKB-KW"/>
</dbReference>